<evidence type="ECO:0000256" key="1">
    <source>
        <dbReference type="SAM" id="MobiDB-lite"/>
    </source>
</evidence>
<feature type="region of interest" description="Disordered" evidence="1">
    <location>
        <begin position="1"/>
        <end position="54"/>
    </location>
</feature>
<comment type="caution">
    <text evidence="2">The sequence shown here is derived from an EMBL/GenBank/DDBJ whole genome shotgun (WGS) entry which is preliminary data.</text>
</comment>
<dbReference type="AlphaFoldDB" id="A0A8J4WS35"/>
<dbReference type="OrthoDB" id="70250at2759"/>
<dbReference type="Proteomes" id="UP000748531">
    <property type="component" value="Unassembled WGS sequence"/>
</dbReference>
<organism evidence="2 3">
    <name type="scientific">Paragonimus heterotremus</name>
    <dbReference type="NCBI Taxonomy" id="100268"/>
    <lineage>
        <taxon>Eukaryota</taxon>
        <taxon>Metazoa</taxon>
        <taxon>Spiralia</taxon>
        <taxon>Lophotrochozoa</taxon>
        <taxon>Platyhelminthes</taxon>
        <taxon>Trematoda</taxon>
        <taxon>Digenea</taxon>
        <taxon>Plagiorchiida</taxon>
        <taxon>Troglotremata</taxon>
        <taxon>Troglotrematidae</taxon>
        <taxon>Paragonimus</taxon>
    </lineage>
</organism>
<sequence length="93" mass="9727">MPSSVRQALKLKTRDRSSGGTTGIPNRASSASSSTHNCLPGALSSAPPFGTRLVTPTLYCQPGSRDTADGSEDFLSEDIVKLTLQLENGMDDG</sequence>
<evidence type="ECO:0000313" key="3">
    <source>
        <dbReference type="Proteomes" id="UP000748531"/>
    </source>
</evidence>
<feature type="compositionally biased region" description="Polar residues" evidence="1">
    <location>
        <begin position="23"/>
        <end position="37"/>
    </location>
</feature>
<reference evidence="2" key="1">
    <citation type="submission" date="2019-05" db="EMBL/GenBank/DDBJ databases">
        <title>Annotation for the trematode Paragonimus heterotremus.</title>
        <authorList>
            <person name="Choi Y.-J."/>
        </authorList>
    </citation>
    <scope>NUCLEOTIDE SEQUENCE</scope>
    <source>
        <strain evidence="2">LC</strain>
    </source>
</reference>
<evidence type="ECO:0000313" key="2">
    <source>
        <dbReference type="EMBL" id="KAF5394012.1"/>
    </source>
</evidence>
<proteinExistence type="predicted"/>
<dbReference type="EMBL" id="LUCH01023943">
    <property type="protein sequence ID" value="KAF5394012.1"/>
    <property type="molecule type" value="Genomic_DNA"/>
</dbReference>
<gene>
    <name evidence="2" type="ORF">PHET_12415</name>
</gene>
<protein>
    <submittedName>
        <fullName evidence="2">Uncharacterized protein</fullName>
    </submittedName>
</protein>
<keyword evidence="3" id="KW-1185">Reference proteome</keyword>
<accession>A0A8J4WS35</accession>
<name>A0A8J4WS35_9TREM</name>